<proteinExistence type="predicted"/>
<organism evidence="2">
    <name type="scientific">marine sediment metagenome</name>
    <dbReference type="NCBI Taxonomy" id="412755"/>
    <lineage>
        <taxon>unclassified sequences</taxon>
        <taxon>metagenomes</taxon>
        <taxon>ecological metagenomes</taxon>
    </lineage>
</organism>
<name>X0X5C5_9ZZZZ</name>
<comment type="caution">
    <text evidence="2">The sequence shown here is derived from an EMBL/GenBank/DDBJ whole genome shotgun (WGS) entry which is preliminary data.</text>
</comment>
<keyword evidence="1" id="KW-0812">Transmembrane</keyword>
<accession>X0X5C5</accession>
<evidence type="ECO:0000313" key="2">
    <source>
        <dbReference type="EMBL" id="GAG20196.1"/>
    </source>
</evidence>
<feature type="transmembrane region" description="Helical" evidence="1">
    <location>
        <begin position="7"/>
        <end position="27"/>
    </location>
</feature>
<feature type="transmembrane region" description="Helical" evidence="1">
    <location>
        <begin position="39"/>
        <end position="59"/>
    </location>
</feature>
<reference evidence="2" key="1">
    <citation type="journal article" date="2014" name="Front. Microbiol.">
        <title>High frequency of phylogenetically diverse reductive dehalogenase-homologous genes in deep subseafloor sedimentary metagenomes.</title>
        <authorList>
            <person name="Kawai M."/>
            <person name="Futagami T."/>
            <person name="Toyoda A."/>
            <person name="Takaki Y."/>
            <person name="Nishi S."/>
            <person name="Hori S."/>
            <person name="Arai W."/>
            <person name="Tsubouchi T."/>
            <person name="Morono Y."/>
            <person name="Uchiyama I."/>
            <person name="Ito T."/>
            <person name="Fujiyama A."/>
            <person name="Inagaki F."/>
            <person name="Takami H."/>
        </authorList>
    </citation>
    <scope>NUCLEOTIDE SEQUENCE</scope>
    <source>
        <strain evidence="2">Expedition CK06-06</strain>
    </source>
</reference>
<evidence type="ECO:0000256" key="1">
    <source>
        <dbReference type="SAM" id="Phobius"/>
    </source>
</evidence>
<keyword evidence="1" id="KW-0472">Membrane</keyword>
<sequence>MNKKQKIWRIIGWELFFAIFAGGTIFLKVKIERILLPPLWFLITLWVLVAVIIIGGMWFEMI</sequence>
<dbReference type="EMBL" id="BARS01031619">
    <property type="protein sequence ID" value="GAG20196.1"/>
    <property type="molecule type" value="Genomic_DNA"/>
</dbReference>
<gene>
    <name evidence="2" type="ORF">S01H1_49183</name>
</gene>
<protein>
    <recommendedName>
        <fullName evidence="3">DUF5668 domain-containing protein</fullName>
    </recommendedName>
</protein>
<dbReference type="AlphaFoldDB" id="X0X5C5"/>
<keyword evidence="1" id="KW-1133">Transmembrane helix</keyword>
<evidence type="ECO:0008006" key="3">
    <source>
        <dbReference type="Google" id="ProtNLM"/>
    </source>
</evidence>